<dbReference type="SMART" id="SM00327">
    <property type="entry name" value="VWA"/>
    <property type="match status" value="2"/>
</dbReference>
<proteinExistence type="predicted"/>
<evidence type="ECO:0000256" key="2">
    <source>
        <dbReference type="ARBA" id="ARBA00022530"/>
    </source>
</evidence>
<dbReference type="SMART" id="SM00131">
    <property type="entry name" value="KU"/>
    <property type="match status" value="1"/>
</dbReference>
<dbReference type="InterPro" id="IPR002035">
    <property type="entry name" value="VWF_A"/>
</dbReference>
<sequence>MTAKVERLIVLFLGFLTLVTTERRSPNTGRKKGRKHGAIALQLNQASNPNCNIEVVFILDSSESAKNLFGKEKQFVIEFTEKALQSEQIEKQDLNWRMAVLSYSSSVKKDHTFRDWQGFDKFKSHVQSINYIGHGTYTSYAIGNATELFQTEAKQNSVKIAILMTDGVDHPHNPNLQDAVANARKYGIFLFAIGPPHVTAELSPLSSTPSSQFVHSINDSNLTDNILHEMCPKPKPCSCEKGEKGESGAPGRRGDRGKDGSPGAKGVQGQRGLKGEPGSSGEKGPEGPPGPSGERGVMGPPGLIGEQGTEGIQGPKGDRGLTGLRGPIGDSGIGYPGPKGEKGSQGRSGPSGPPGIGEPGIPGEQGPSGPPGPRGSRGEGIPGAKGDQGFPGERGPIGLGKKGSPGPKGDPGIPGAAGNPGIPGDAGPKGAKGDQGVPGLPGAPGFGIKGDPGKPGEPGQRGPNGFVGHPGPTGPAGAKGEPGLRGEVGLPGPVGKGFPGSKGDRGPPGPQGSIGNPGIGLIGPKGYRGATGLPGPSGPKGEGFLGPQGVQGLPGPRGDPGEDGKGLPGSKGDVGPPGPPGPIGVPGLGYTGAKGAVGRMGLPGPKGSQGESIQGPKGAVGSPGLMGPRGPAGEGIPGQKGDRGYKGERGNKGDKGDEGLSGSKGDPGKNGEKGEAGLTREEIIVLIRSICGCGKKCKEKPLELVFVIDSSESVGPENFDIVKEFVNALIDRVSESSEATRIGVILYSLEARIITHLQQGATLETVKRTIQNMPYLGEGTYTGSAMNMANQVFKSARKDVHNVAIVITDGQTDKRDPKNLSVAVMEAHAMGIEVFVIGIVSTSDPLYSAFKSEMNLIASDPDEEHVYLINDFMTLPILESKLFRKICELENNALFSSIPSSVLPPGVSPAFEVNHQTPGRDSIHIEDEHDVKTIERGPPGGNGNKIESRGEDVFTRPHETLPLPGLPSPDVGSGPDDHGIRREPSSFEDDTVVSNVFLPEPTPAQILTEEVHGDQACNEPLDQGSCRSYVIKWYYDTAANSCAQFWYGGCEGNNNRFNSQEECQAKCLQFKKK</sequence>
<dbReference type="EMBL" id="BEZZ01000021">
    <property type="protein sequence ID" value="GCC23004.1"/>
    <property type="molecule type" value="Genomic_DNA"/>
</dbReference>
<dbReference type="InterPro" id="IPR002223">
    <property type="entry name" value="Kunitz_BPTI"/>
</dbReference>
<keyword evidence="7" id="KW-0732">Signal</keyword>
<dbReference type="GO" id="GO:0005581">
    <property type="term" value="C:collagen trimer"/>
    <property type="evidence" value="ECO:0007669"/>
    <property type="project" value="UniProtKB-KW"/>
</dbReference>
<dbReference type="PANTHER" id="PTHR24020:SF18">
    <property type="entry name" value="COLLAGEN ALPHA-1(VI) CHAIN"/>
    <property type="match status" value="1"/>
</dbReference>
<feature type="signal peptide" evidence="7">
    <location>
        <begin position="1"/>
        <end position="21"/>
    </location>
</feature>
<dbReference type="PRINTS" id="PR00453">
    <property type="entry name" value="VWFADOMAIN"/>
</dbReference>
<protein>
    <recommendedName>
        <fullName evidence="12">Collagen alpha-1(XXVIII) chain</fullName>
    </recommendedName>
</protein>
<evidence type="ECO:0000256" key="6">
    <source>
        <dbReference type="SAM" id="MobiDB-lite"/>
    </source>
</evidence>
<feature type="domain" description="VWFA" evidence="8">
    <location>
        <begin position="703"/>
        <end position="886"/>
    </location>
</feature>
<dbReference type="Pfam" id="PF00014">
    <property type="entry name" value="Kunitz_BPTI"/>
    <property type="match status" value="1"/>
</dbReference>
<keyword evidence="3" id="KW-0130">Cell adhesion</keyword>
<dbReference type="SUPFAM" id="SSF53300">
    <property type="entry name" value="vWA-like"/>
    <property type="match status" value="2"/>
</dbReference>
<feature type="region of interest" description="Disordered" evidence="6">
    <location>
        <begin position="236"/>
        <end position="675"/>
    </location>
</feature>
<dbReference type="InterPro" id="IPR036880">
    <property type="entry name" value="Kunitz_BPTI_sf"/>
</dbReference>
<dbReference type="InterPro" id="IPR020901">
    <property type="entry name" value="Prtase_inh_Kunz-CS"/>
</dbReference>
<evidence type="ECO:0000256" key="4">
    <source>
        <dbReference type="ARBA" id="ARBA00023119"/>
    </source>
</evidence>
<dbReference type="InterPro" id="IPR036465">
    <property type="entry name" value="vWFA_dom_sf"/>
</dbReference>
<evidence type="ECO:0000259" key="9">
    <source>
        <dbReference type="PROSITE" id="PS50279"/>
    </source>
</evidence>
<comment type="caution">
    <text evidence="10">The sequence shown here is derived from an EMBL/GenBank/DDBJ whole genome shotgun (WGS) entry which is preliminary data.</text>
</comment>
<dbReference type="GO" id="GO:0004867">
    <property type="term" value="F:serine-type endopeptidase inhibitor activity"/>
    <property type="evidence" value="ECO:0007669"/>
    <property type="project" value="InterPro"/>
</dbReference>
<dbReference type="OMA" id="FRRRCTQ"/>
<dbReference type="PANTHER" id="PTHR24020">
    <property type="entry name" value="COLLAGEN ALPHA"/>
    <property type="match status" value="1"/>
</dbReference>
<evidence type="ECO:0000256" key="1">
    <source>
        <dbReference type="ARBA" id="ARBA00004498"/>
    </source>
</evidence>
<feature type="compositionally biased region" description="Low complexity" evidence="6">
    <location>
        <begin position="547"/>
        <end position="556"/>
    </location>
</feature>
<feature type="compositionally biased region" description="Low complexity" evidence="6">
    <location>
        <begin position="404"/>
        <end position="428"/>
    </location>
</feature>
<feature type="compositionally biased region" description="Basic and acidic residues" evidence="6">
    <location>
        <begin position="666"/>
        <end position="675"/>
    </location>
</feature>
<dbReference type="AlphaFoldDB" id="A0A401RXW5"/>
<dbReference type="Pfam" id="PF01391">
    <property type="entry name" value="Collagen"/>
    <property type="match status" value="3"/>
</dbReference>
<dbReference type="CDD" id="cd22628">
    <property type="entry name" value="Kunitz_collagen_alpha1_XXVIII"/>
    <property type="match status" value="1"/>
</dbReference>
<dbReference type="Gene3D" id="4.10.410.10">
    <property type="entry name" value="Pancreatic trypsin inhibitor Kunitz domain"/>
    <property type="match status" value="1"/>
</dbReference>
<dbReference type="PRINTS" id="PR00759">
    <property type="entry name" value="BASICPTASE"/>
</dbReference>
<dbReference type="FunFam" id="4.10.410.10:FF:000020">
    <property type="entry name" value="Collagen, type VI, alpha 3"/>
    <property type="match status" value="1"/>
</dbReference>
<dbReference type="STRING" id="137246.A0A401RXW5"/>
<evidence type="ECO:0000256" key="5">
    <source>
        <dbReference type="ARBA" id="ARBA00023157"/>
    </source>
</evidence>
<feature type="domain" description="VWFA" evidence="8">
    <location>
        <begin position="54"/>
        <end position="230"/>
    </location>
</feature>
<dbReference type="Pfam" id="PF00092">
    <property type="entry name" value="VWA"/>
    <property type="match status" value="2"/>
</dbReference>
<dbReference type="SUPFAM" id="SSF57362">
    <property type="entry name" value="BPTI-like"/>
    <property type="match status" value="1"/>
</dbReference>
<dbReference type="PROSITE" id="PS00280">
    <property type="entry name" value="BPTI_KUNITZ_1"/>
    <property type="match status" value="1"/>
</dbReference>
<dbReference type="Proteomes" id="UP000287033">
    <property type="component" value="Unassembled WGS sequence"/>
</dbReference>
<dbReference type="PROSITE" id="PS50234">
    <property type="entry name" value="VWFA"/>
    <property type="match status" value="2"/>
</dbReference>
<feature type="chain" id="PRO_5019286295" description="Collagen alpha-1(XXVIII) chain" evidence="7">
    <location>
        <begin position="22"/>
        <end position="1073"/>
    </location>
</feature>
<feature type="region of interest" description="Disordered" evidence="6">
    <location>
        <begin position="956"/>
        <end position="978"/>
    </location>
</feature>
<dbReference type="Gene3D" id="3.40.50.410">
    <property type="entry name" value="von Willebrand factor, type A domain"/>
    <property type="match status" value="2"/>
</dbReference>
<dbReference type="CDD" id="cd01472">
    <property type="entry name" value="vWA_collagen"/>
    <property type="match status" value="1"/>
</dbReference>
<keyword evidence="5" id="KW-1015">Disulfide bond</keyword>
<name>A0A401RXW5_CHIPU</name>
<reference evidence="10 11" key="1">
    <citation type="journal article" date="2018" name="Nat. Ecol. Evol.">
        <title>Shark genomes provide insights into elasmobranch evolution and the origin of vertebrates.</title>
        <authorList>
            <person name="Hara Y"/>
            <person name="Yamaguchi K"/>
            <person name="Onimaru K"/>
            <person name="Kadota M"/>
            <person name="Koyanagi M"/>
            <person name="Keeley SD"/>
            <person name="Tatsumi K"/>
            <person name="Tanaka K"/>
            <person name="Motone F"/>
            <person name="Kageyama Y"/>
            <person name="Nozu R"/>
            <person name="Adachi N"/>
            <person name="Nishimura O"/>
            <person name="Nakagawa R"/>
            <person name="Tanegashima C"/>
            <person name="Kiyatake I"/>
            <person name="Matsumoto R"/>
            <person name="Murakumo K"/>
            <person name="Nishida K"/>
            <person name="Terakita A"/>
            <person name="Kuratani S"/>
            <person name="Sato K"/>
            <person name="Hyodo S Kuraku.S."/>
        </authorList>
    </citation>
    <scope>NUCLEOTIDE SEQUENCE [LARGE SCALE GENOMIC DNA]</scope>
</reference>
<evidence type="ECO:0000256" key="7">
    <source>
        <dbReference type="SAM" id="SignalP"/>
    </source>
</evidence>
<comment type="subcellular location">
    <subcellularLocation>
        <location evidence="1">Secreted</location>
        <location evidence="1">Extracellular space</location>
        <location evidence="1">Extracellular matrix</location>
    </subcellularLocation>
</comment>
<evidence type="ECO:0000313" key="10">
    <source>
        <dbReference type="EMBL" id="GCC23004.1"/>
    </source>
</evidence>
<keyword evidence="2" id="KW-0964">Secreted</keyword>
<dbReference type="OrthoDB" id="687730at2759"/>
<feature type="domain" description="BPTI/Kunitz inhibitor" evidence="9">
    <location>
        <begin position="1017"/>
        <end position="1067"/>
    </location>
</feature>
<organism evidence="10 11">
    <name type="scientific">Chiloscyllium punctatum</name>
    <name type="common">Brownbanded bambooshark</name>
    <name type="synonym">Hemiscyllium punctatum</name>
    <dbReference type="NCBI Taxonomy" id="137246"/>
    <lineage>
        <taxon>Eukaryota</taxon>
        <taxon>Metazoa</taxon>
        <taxon>Chordata</taxon>
        <taxon>Craniata</taxon>
        <taxon>Vertebrata</taxon>
        <taxon>Chondrichthyes</taxon>
        <taxon>Elasmobranchii</taxon>
        <taxon>Galeomorphii</taxon>
        <taxon>Galeoidea</taxon>
        <taxon>Orectolobiformes</taxon>
        <taxon>Hemiscylliidae</taxon>
        <taxon>Chiloscyllium</taxon>
    </lineage>
</organism>
<keyword evidence="2" id="KW-0272">Extracellular matrix</keyword>
<evidence type="ECO:0000256" key="3">
    <source>
        <dbReference type="ARBA" id="ARBA00022889"/>
    </source>
</evidence>
<dbReference type="GO" id="GO:0007155">
    <property type="term" value="P:cell adhesion"/>
    <property type="evidence" value="ECO:0007669"/>
    <property type="project" value="UniProtKB-KW"/>
</dbReference>
<evidence type="ECO:0000259" key="8">
    <source>
        <dbReference type="PROSITE" id="PS50234"/>
    </source>
</evidence>
<evidence type="ECO:0000313" key="11">
    <source>
        <dbReference type="Proteomes" id="UP000287033"/>
    </source>
</evidence>
<dbReference type="InterPro" id="IPR008160">
    <property type="entry name" value="Collagen"/>
</dbReference>
<gene>
    <name evidence="10" type="ORF">chiPu_0001395</name>
</gene>
<feature type="compositionally biased region" description="Basic and acidic residues" evidence="6">
    <location>
        <begin position="236"/>
        <end position="259"/>
    </location>
</feature>
<feature type="compositionally biased region" description="Basic and acidic residues" evidence="6">
    <location>
        <begin position="640"/>
        <end position="658"/>
    </location>
</feature>
<dbReference type="InterPro" id="IPR050525">
    <property type="entry name" value="ECM_Assembly_Org"/>
</dbReference>
<evidence type="ECO:0008006" key="12">
    <source>
        <dbReference type="Google" id="ProtNLM"/>
    </source>
</evidence>
<dbReference type="PROSITE" id="PS50279">
    <property type="entry name" value="BPTI_KUNITZ_2"/>
    <property type="match status" value="1"/>
</dbReference>
<keyword evidence="11" id="KW-1185">Reference proteome</keyword>
<keyword evidence="4" id="KW-0176">Collagen</keyword>
<accession>A0A401RXW5</accession>